<evidence type="ECO:0000313" key="4">
    <source>
        <dbReference type="Proteomes" id="UP000750197"/>
    </source>
</evidence>
<feature type="transmembrane region" description="Helical" evidence="2">
    <location>
        <begin position="360"/>
        <end position="380"/>
    </location>
</feature>
<evidence type="ECO:0000313" key="3">
    <source>
        <dbReference type="EMBL" id="MBX8643738.1"/>
    </source>
</evidence>
<reference evidence="3" key="1">
    <citation type="submission" date="2021-05" db="EMBL/GenBank/DDBJ databases">
        <title>Genomic insights into ecological role and evolution of a novel Thermoplasmata order Candidatus Sysuiplasmatales.</title>
        <authorList>
            <person name="Yuan Y."/>
        </authorList>
    </citation>
    <scope>NUCLEOTIDE SEQUENCE</scope>
    <source>
        <strain evidence="3">TUT19-bin139</strain>
    </source>
</reference>
<dbReference type="AlphaFoldDB" id="A0A8J7YMY2"/>
<feature type="region of interest" description="Disordered" evidence="1">
    <location>
        <begin position="151"/>
        <end position="178"/>
    </location>
</feature>
<evidence type="ECO:0000256" key="1">
    <source>
        <dbReference type="SAM" id="MobiDB-lite"/>
    </source>
</evidence>
<keyword evidence="2" id="KW-0812">Transmembrane</keyword>
<dbReference type="EMBL" id="JAHEAC010000018">
    <property type="protein sequence ID" value="MBX8643738.1"/>
    <property type="molecule type" value="Genomic_DNA"/>
</dbReference>
<sequence>MINMIGAGKFMAISVAALMLLSAASLAVGDTGHQHPAPNMPEMEIHDHSIIVSNSKITVWFQGFKPMLHIFYRNQSNTTGFTIDVRGVYEINSTGVPVAVLSTVRAFPDMQDMNGAGAGIFNYSSGVSVTYDSAAQMVNITFSLTSEEFALSPNQPMPGQGGSDNQNAIPADDGLMHPSSPVGQGSIAIVFHVNESSAHVKFDLLVNHWTWLNSTGDRLALVVAVVGHQSVRGDQGQEPTSTGTEMKDNRNNDNSQNGNAVANSNDNSQGSDSGNSVIIGSSFMQLGYISWGSTATATYSNGTTTPVSVNVTMFSHGIEEAGVTHIWFVFTPPAGWATNYSKLVYDPTAGLSGSLTATSYAVIGGAAAVALLAGISVVLIRRKR</sequence>
<name>A0A8J7YMY2_9ARCH</name>
<keyword evidence="2" id="KW-1133">Transmembrane helix</keyword>
<gene>
    <name evidence="3" type="ORF">KIY12_03325</name>
</gene>
<comment type="caution">
    <text evidence="3">The sequence shown here is derived from an EMBL/GenBank/DDBJ whole genome shotgun (WGS) entry which is preliminary data.</text>
</comment>
<protein>
    <submittedName>
        <fullName evidence="3">Uncharacterized protein</fullName>
    </submittedName>
</protein>
<keyword evidence="2" id="KW-0472">Membrane</keyword>
<accession>A0A8J7YMY2</accession>
<proteinExistence type="predicted"/>
<evidence type="ECO:0000256" key="2">
    <source>
        <dbReference type="SAM" id="Phobius"/>
    </source>
</evidence>
<feature type="region of interest" description="Disordered" evidence="1">
    <location>
        <begin position="231"/>
        <end position="272"/>
    </location>
</feature>
<organism evidence="3 4">
    <name type="scientific">Candidatus Sysuiplasma superficiale</name>
    <dbReference type="NCBI Taxonomy" id="2823368"/>
    <lineage>
        <taxon>Archaea</taxon>
        <taxon>Methanobacteriati</taxon>
        <taxon>Thermoplasmatota</taxon>
        <taxon>Thermoplasmata</taxon>
        <taxon>Candidatus Sysuiplasmatales</taxon>
        <taxon>Candidatus Sysuiplasmataceae</taxon>
        <taxon>Candidatus Sysuiplasma</taxon>
    </lineage>
</organism>
<feature type="compositionally biased region" description="Low complexity" evidence="1">
    <location>
        <begin position="252"/>
        <end position="272"/>
    </location>
</feature>
<dbReference type="Proteomes" id="UP000750197">
    <property type="component" value="Unassembled WGS sequence"/>
</dbReference>